<protein>
    <submittedName>
        <fullName evidence="1">Uncharacterized protein</fullName>
    </submittedName>
</protein>
<sequence>MFLAGVRVSVVKQICDWKGDCVYRYLTADINEMRKIISTAVRYSVPC</sequence>
<evidence type="ECO:0000313" key="1">
    <source>
        <dbReference type="EMBL" id="KAK2147686.1"/>
    </source>
</evidence>
<proteinExistence type="predicted"/>
<keyword evidence="2" id="KW-1185">Reference proteome</keyword>
<comment type="caution">
    <text evidence="1">The sequence shown here is derived from an EMBL/GenBank/DDBJ whole genome shotgun (WGS) entry which is preliminary data.</text>
</comment>
<dbReference type="AlphaFoldDB" id="A0AAD9MXT1"/>
<dbReference type="EMBL" id="JAODUP010000541">
    <property type="protein sequence ID" value="KAK2147686.1"/>
    <property type="molecule type" value="Genomic_DNA"/>
</dbReference>
<dbReference type="Proteomes" id="UP001208570">
    <property type="component" value="Unassembled WGS sequence"/>
</dbReference>
<evidence type="ECO:0000313" key="2">
    <source>
        <dbReference type="Proteomes" id="UP001208570"/>
    </source>
</evidence>
<organism evidence="1 2">
    <name type="scientific">Paralvinella palmiformis</name>
    <dbReference type="NCBI Taxonomy" id="53620"/>
    <lineage>
        <taxon>Eukaryota</taxon>
        <taxon>Metazoa</taxon>
        <taxon>Spiralia</taxon>
        <taxon>Lophotrochozoa</taxon>
        <taxon>Annelida</taxon>
        <taxon>Polychaeta</taxon>
        <taxon>Sedentaria</taxon>
        <taxon>Canalipalpata</taxon>
        <taxon>Terebellida</taxon>
        <taxon>Terebelliformia</taxon>
        <taxon>Alvinellidae</taxon>
        <taxon>Paralvinella</taxon>
    </lineage>
</organism>
<gene>
    <name evidence="1" type="ORF">LSH36_541g02037</name>
</gene>
<reference evidence="1" key="1">
    <citation type="journal article" date="2023" name="Mol. Biol. Evol.">
        <title>Third-Generation Sequencing Reveals the Adaptive Role of the Epigenome in Three Deep-Sea Polychaetes.</title>
        <authorList>
            <person name="Perez M."/>
            <person name="Aroh O."/>
            <person name="Sun Y."/>
            <person name="Lan Y."/>
            <person name="Juniper S.K."/>
            <person name="Young C.R."/>
            <person name="Angers B."/>
            <person name="Qian P.Y."/>
        </authorList>
    </citation>
    <scope>NUCLEOTIDE SEQUENCE</scope>
    <source>
        <strain evidence="1">P08H-3</strain>
    </source>
</reference>
<accession>A0AAD9MXT1</accession>
<name>A0AAD9MXT1_9ANNE</name>